<evidence type="ECO:0000313" key="1">
    <source>
        <dbReference type="EMBL" id="QFZ27852.1"/>
    </source>
</evidence>
<accession>A0ACD0WK50</accession>
<gene>
    <name evidence="1" type="ORF">EJF14_30842</name>
</gene>
<name>A0ACD0WK50_CLALS</name>
<sequence length="262" mass="29632">MAFNSTLGTRRRAPIRATSQDYASSIFSESQSSWVLFNPTGQLEPDVLSLSTNNPLTTTEEEEEEEEEEDEEEEGNEGGEEEGQQNRQESASGLTKDGQDEYEEDDDLVDDLTLANRINEWQRATETEVSDNMASWDLDADLVEKLLDKSILRHVPDFYGAQYFDHMSQTEFARFKEASAMLKESLTRDGYAKSDSNLFTRLIELLQWQNLLKSQGSLVNDYVVNTLARTNLHKPEFKSVEFSDTATSSSMIMCGGGSWNDL</sequence>
<protein>
    <submittedName>
        <fullName evidence="1">Uncharacterized protein</fullName>
    </submittedName>
</protein>
<organism evidence="1 2">
    <name type="scientific">Clavispora lusitaniae</name>
    <name type="common">Candida lusitaniae</name>
    <dbReference type="NCBI Taxonomy" id="36911"/>
    <lineage>
        <taxon>Eukaryota</taxon>
        <taxon>Fungi</taxon>
        <taxon>Dikarya</taxon>
        <taxon>Ascomycota</taxon>
        <taxon>Saccharomycotina</taxon>
        <taxon>Pichiomycetes</taxon>
        <taxon>Metschnikowiaceae</taxon>
        <taxon>Clavispora</taxon>
    </lineage>
</organism>
<reference evidence="2" key="1">
    <citation type="journal article" date="2019" name="MBio">
        <title>Comparative genomics for the elucidation of multidrug resistance (MDR) in Candida lusitaniae.</title>
        <authorList>
            <person name="Kannan A."/>
            <person name="Asner S.A."/>
            <person name="Trachsel E."/>
            <person name="Kelly S."/>
            <person name="Parker J."/>
            <person name="Sanglard D."/>
        </authorList>
    </citation>
    <scope>NUCLEOTIDE SEQUENCE [LARGE SCALE GENOMIC DNA]</scope>
    <source>
        <strain evidence="2">P1</strain>
    </source>
</reference>
<keyword evidence="2" id="KW-1185">Reference proteome</keyword>
<evidence type="ECO:0000313" key="2">
    <source>
        <dbReference type="Proteomes" id="UP000326582"/>
    </source>
</evidence>
<proteinExistence type="predicted"/>
<dbReference type="EMBL" id="CP038486">
    <property type="protein sequence ID" value="QFZ27852.1"/>
    <property type="molecule type" value="Genomic_DNA"/>
</dbReference>
<dbReference type="Proteomes" id="UP000326582">
    <property type="component" value="Chromosome 3"/>
</dbReference>